<protein>
    <submittedName>
        <fullName evidence="1">Uncharacterized protein</fullName>
    </submittedName>
</protein>
<evidence type="ECO:0000313" key="1">
    <source>
        <dbReference type="EMBL" id="KAK0472573.1"/>
    </source>
</evidence>
<gene>
    <name evidence="1" type="ORF">IW261DRAFT_1507132</name>
</gene>
<dbReference type="EMBL" id="JAUEPR010000039">
    <property type="protein sequence ID" value="KAK0472573.1"/>
    <property type="molecule type" value="Genomic_DNA"/>
</dbReference>
<sequence length="57" mass="5975">MSIFIIGSRVFFYDSAGRLARGVIESTSRTADGTLLIVIKRDSGETVTLPAAGVSNG</sequence>
<reference evidence="1" key="1">
    <citation type="submission" date="2023-06" db="EMBL/GenBank/DDBJ databases">
        <authorList>
            <consortium name="Lawrence Berkeley National Laboratory"/>
            <person name="Ahrendt S."/>
            <person name="Sahu N."/>
            <person name="Indic B."/>
            <person name="Wong-Bajracharya J."/>
            <person name="Merenyi Z."/>
            <person name="Ke H.-M."/>
            <person name="Monk M."/>
            <person name="Kocsube S."/>
            <person name="Drula E."/>
            <person name="Lipzen A."/>
            <person name="Balint B."/>
            <person name="Henrissat B."/>
            <person name="Andreopoulos B."/>
            <person name="Martin F.M."/>
            <person name="Harder C.B."/>
            <person name="Rigling D."/>
            <person name="Ford K.L."/>
            <person name="Foster G.D."/>
            <person name="Pangilinan J."/>
            <person name="Papanicolaou A."/>
            <person name="Barry K."/>
            <person name="LaButti K."/>
            <person name="Viragh M."/>
            <person name="Koriabine M."/>
            <person name="Yan M."/>
            <person name="Riley R."/>
            <person name="Champramary S."/>
            <person name="Plett K.L."/>
            <person name="Tsai I.J."/>
            <person name="Slot J."/>
            <person name="Sipos G."/>
            <person name="Plett J."/>
            <person name="Nagy L.G."/>
            <person name="Grigoriev I.V."/>
        </authorList>
    </citation>
    <scope>NUCLEOTIDE SEQUENCE</scope>
    <source>
        <strain evidence="1">ICMP 16352</strain>
    </source>
</reference>
<name>A0AA39U1Y7_9AGAR</name>
<keyword evidence="2" id="KW-1185">Reference proteome</keyword>
<comment type="caution">
    <text evidence="1">The sequence shown here is derived from an EMBL/GenBank/DDBJ whole genome shotgun (WGS) entry which is preliminary data.</text>
</comment>
<dbReference type="Proteomes" id="UP001175227">
    <property type="component" value="Unassembled WGS sequence"/>
</dbReference>
<organism evidence="1 2">
    <name type="scientific">Armillaria novae-zelandiae</name>
    <dbReference type="NCBI Taxonomy" id="153914"/>
    <lineage>
        <taxon>Eukaryota</taxon>
        <taxon>Fungi</taxon>
        <taxon>Dikarya</taxon>
        <taxon>Basidiomycota</taxon>
        <taxon>Agaricomycotina</taxon>
        <taxon>Agaricomycetes</taxon>
        <taxon>Agaricomycetidae</taxon>
        <taxon>Agaricales</taxon>
        <taxon>Marasmiineae</taxon>
        <taxon>Physalacriaceae</taxon>
        <taxon>Armillaria</taxon>
    </lineage>
</organism>
<dbReference type="AlphaFoldDB" id="A0AA39U1Y7"/>
<accession>A0AA39U1Y7</accession>
<proteinExistence type="predicted"/>
<evidence type="ECO:0000313" key="2">
    <source>
        <dbReference type="Proteomes" id="UP001175227"/>
    </source>
</evidence>